<dbReference type="PANTHER" id="PTHR11407:SF63">
    <property type="entry name" value="LYSOZYME C"/>
    <property type="match status" value="1"/>
</dbReference>
<dbReference type="InterPro" id="IPR019799">
    <property type="entry name" value="Glyco_hydro_22_CS"/>
</dbReference>
<dbReference type="GO" id="GO:0031640">
    <property type="term" value="P:killing of cells of another organism"/>
    <property type="evidence" value="ECO:0007669"/>
    <property type="project" value="UniProtKB-KW"/>
</dbReference>
<evidence type="ECO:0000259" key="8">
    <source>
        <dbReference type="PROSITE" id="PS00128"/>
    </source>
</evidence>
<dbReference type="PRINTS" id="PR00135">
    <property type="entry name" value="LYZLACT"/>
</dbReference>
<accession>A0A8D8W6Q3</accession>
<dbReference type="GO" id="GO:0003796">
    <property type="term" value="F:lysozyme activity"/>
    <property type="evidence" value="ECO:0007669"/>
    <property type="project" value="UniProtKB-EC"/>
</dbReference>
<dbReference type="EC" id="3.2.1.17" evidence="2"/>
<evidence type="ECO:0000256" key="4">
    <source>
        <dbReference type="ARBA" id="ARBA00023157"/>
    </source>
</evidence>
<dbReference type="PROSITE" id="PS51348">
    <property type="entry name" value="GLYCOSYL_HYDROL_F22_2"/>
    <property type="match status" value="1"/>
</dbReference>
<keyword evidence="5" id="KW-0378">Hydrolase</keyword>
<evidence type="ECO:0000256" key="7">
    <source>
        <dbReference type="SAM" id="SignalP"/>
    </source>
</evidence>
<evidence type="ECO:0000256" key="5">
    <source>
        <dbReference type="ARBA" id="ARBA00023295"/>
    </source>
</evidence>
<dbReference type="CDD" id="cd16899">
    <property type="entry name" value="LYZ_C_invert"/>
    <property type="match status" value="1"/>
</dbReference>
<keyword evidence="4" id="KW-1015">Disulfide bond</keyword>
<evidence type="ECO:0000313" key="9">
    <source>
        <dbReference type="EMBL" id="CAG6647000.1"/>
    </source>
</evidence>
<keyword evidence="7" id="KW-0732">Signal</keyword>
<reference evidence="9" key="1">
    <citation type="submission" date="2021-05" db="EMBL/GenBank/DDBJ databases">
        <authorList>
            <person name="Alioto T."/>
            <person name="Alioto T."/>
            <person name="Gomez Garrido J."/>
        </authorList>
    </citation>
    <scope>NUCLEOTIDE SEQUENCE</scope>
</reference>
<feature type="chain" id="PRO_5034116939" description="lysozyme" evidence="7">
    <location>
        <begin position="27"/>
        <end position="157"/>
    </location>
</feature>
<protein>
    <recommendedName>
        <fullName evidence="2">lysozyme</fullName>
        <ecNumber evidence="2">3.2.1.17</ecNumber>
    </recommendedName>
</protein>
<comment type="catalytic activity">
    <reaction evidence="1">
        <text>Hydrolysis of (1-&gt;4)-beta-linkages between N-acetylmuramic acid and N-acetyl-D-glucosamine residues in a peptidoglycan and between N-acetyl-D-glucosamine residues in chitodextrins.</text>
        <dbReference type="EC" id="3.2.1.17"/>
    </reaction>
</comment>
<feature type="signal peptide" evidence="7">
    <location>
        <begin position="1"/>
        <end position="26"/>
    </location>
</feature>
<dbReference type="PANTHER" id="PTHR11407">
    <property type="entry name" value="LYSOZYME C"/>
    <property type="match status" value="1"/>
</dbReference>
<evidence type="ECO:0000256" key="3">
    <source>
        <dbReference type="ARBA" id="ARBA00022638"/>
    </source>
</evidence>
<sequence>MSPLSVLAASLTVLIYCTMLPQQTESKTFGECELATYLAGKSVINRSEIPTWVCIASKESTRNSNKKSPKNKNGSKDHGIFQINDKYWCTDSGPAGLDCNAKCSSFEDDDIADDVTCVAKIYKQTKRSKGDGFKAWSTYKFCDTPDKVNAFVKGCSY</sequence>
<organism evidence="9">
    <name type="scientific">Cacopsylla melanoneura</name>
    <dbReference type="NCBI Taxonomy" id="428564"/>
    <lineage>
        <taxon>Eukaryota</taxon>
        <taxon>Metazoa</taxon>
        <taxon>Ecdysozoa</taxon>
        <taxon>Arthropoda</taxon>
        <taxon>Hexapoda</taxon>
        <taxon>Insecta</taxon>
        <taxon>Pterygota</taxon>
        <taxon>Neoptera</taxon>
        <taxon>Paraneoptera</taxon>
        <taxon>Hemiptera</taxon>
        <taxon>Sternorrhyncha</taxon>
        <taxon>Psylloidea</taxon>
        <taxon>Psyllidae</taxon>
        <taxon>Psyllinae</taxon>
        <taxon>Cacopsylla</taxon>
    </lineage>
</organism>
<proteinExistence type="inferred from homology"/>
<dbReference type="Gene3D" id="1.10.530.10">
    <property type="match status" value="1"/>
</dbReference>
<evidence type="ECO:0000256" key="1">
    <source>
        <dbReference type="ARBA" id="ARBA00000632"/>
    </source>
</evidence>
<dbReference type="AlphaFoldDB" id="A0A8D8W6Q3"/>
<evidence type="ECO:0000256" key="2">
    <source>
        <dbReference type="ARBA" id="ARBA00012732"/>
    </source>
</evidence>
<dbReference type="InterPro" id="IPR001916">
    <property type="entry name" value="Glyco_hydro_22"/>
</dbReference>
<dbReference type="InterPro" id="IPR023346">
    <property type="entry name" value="Lysozyme-like_dom_sf"/>
</dbReference>
<feature type="domain" description="Glycosyl hydrolases family 22 (GH22)" evidence="8">
    <location>
        <begin position="99"/>
        <end position="117"/>
    </location>
</feature>
<keyword evidence="3" id="KW-0929">Antimicrobial</keyword>
<comment type="similarity">
    <text evidence="6">Belongs to the glycosyl hydrolase 22 family.</text>
</comment>
<dbReference type="PROSITE" id="PS00128">
    <property type="entry name" value="GLYCOSYL_HYDROL_F22_1"/>
    <property type="match status" value="1"/>
</dbReference>
<dbReference type="EMBL" id="HBUF01144825">
    <property type="protein sequence ID" value="CAG6647000.1"/>
    <property type="molecule type" value="Transcribed_RNA"/>
</dbReference>
<dbReference type="Pfam" id="PF00062">
    <property type="entry name" value="Lys"/>
    <property type="match status" value="1"/>
</dbReference>
<dbReference type="GO" id="GO:0042742">
    <property type="term" value="P:defense response to bacterium"/>
    <property type="evidence" value="ECO:0007669"/>
    <property type="project" value="UniProtKB-KW"/>
</dbReference>
<keyword evidence="3" id="KW-0081">Bacteriolytic enzyme</keyword>
<dbReference type="SMART" id="SM00263">
    <property type="entry name" value="LYZ1"/>
    <property type="match status" value="1"/>
</dbReference>
<dbReference type="SUPFAM" id="SSF53955">
    <property type="entry name" value="Lysozyme-like"/>
    <property type="match status" value="1"/>
</dbReference>
<name>A0A8D8W6Q3_9HEMI</name>
<keyword evidence="5" id="KW-0326">Glycosidase</keyword>
<evidence type="ECO:0000256" key="6">
    <source>
        <dbReference type="RuleBase" id="RU004440"/>
    </source>
</evidence>